<gene>
    <name evidence="7" type="ORF">SAMN05660324_3599</name>
</gene>
<feature type="domain" description="NAD-specific glutamate dehydrogenase C-terminal" evidence="3">
    <location>
        <begin position="1297"/>
        <end position="1639"/>
    </location>
</feature>
<dbReference type="InterPro" id="IPR036291">
    <property type="entry name" value="NAD(P)-bd_dom_sf"/>
</dbReference>
<dbReference type="Gene3D" id="3.40.50.720">
    <property type="entry name" value="NAD(P)-binding Rossmann-like Domain"/>
    <property type="match status" value="1"/>
</dbReference>
<dbReference type="GO" id="GO:0004352">
    <property type="term" value="F:glutamate dehydrogenase (NAD+) activity"/>
    <property type="evidence" value="ECO:0007669"/>
    <property type="project" value="InterPro"/>
</dbReference>
<evidence type="ECO:0000256" key="1">
    <source>
        <dbReference type="SAM" id="MobiDB-lite"/>
    </source>
</evidence>
<dbReference type="Proteomes" id="UP000198863">
    <property type="component" value="Unassembled WGS sequence"/>
</dbReference>
<dbReference type="PIRSF" id="PIRSF036761">
    <property type="entry name" value="GDH_Mll4104"/>
    <property type="match status" value="1"/>
</dbReference>
<feature type="region of interest" description="Disordered" evidence="1">
    <location>
        <begin position="1"/>
        <end position="25"/>
    </location>
</feature>
<dbReference type="InterPro" id="IPR049058">
    <property type="entry name" value="NAD_Glu_DH_HM2"/>
</dbReference>
<sequence length="1644" mass="176754">MARPGSVHPPVATPERTPEPDTVRPADMAALEAARTEKAQLLDRAGESLTDDEVPDLPAGLTDDDVPAVVHSYFRGEPAAEVVGHDPGSLARLALDHLALAATRPQGSALVAVDRTQGGSSVLRVVTDDMPFLVDSVTAEVVRQKVVLDHVVHPVVTVRRDVTGRLLQFCDGTDGAADQPDAIAESWIAVVLAGTIDDEAADDLVRGLRTVLADVRGVHEDAGKLRDRALDLAHFLDEEPWDPADPADAALGDPHEAAALLRWMTEGNFVFLGARDVDLVDEHGTPATAAVPGTGLGVLRSDTDMSTPVVPVGAAARDVVGRRVVVTKADVRSTVHRPAWLDVVAVTLPGPQGTRGRQHRIVGLFPTGAYTASVTDVPLVRRTAAQVLERSGVEPDSHTGKELLDVLETYPRDELLQVDVDELLPVALAVLHLRERRQTRLFLRRDPFGRFFSALVYLPRDRYTTEVRLAMQRILLSSLGGSSIEYTARSTESVLARLHFVVRVQTGRGVAALPDVDVPELERQLAAAARSWTDDLTDVLTAEYGADAERRLAQVADAFPPAYQADFPASTAVADLDRLDSLEAGELSLRLWTPRDAAPGERRLTVFRVGERLLLSQVLPVLQHLGVDVVDERPYEIDRIGSPLAWVYDFGLSTPTADLPALDSLPRRFTDAITAVWRGDAEDDGLGALVLVAGLTWQQVAVVRAYVQWLRQGGLPFSAGYVESVLAGHPDVVSGVVDLFTVRFDPRQHGDREAQQRELVDRLTQRIGAVDSLDADRVLTALLAAVRATQRTTAYTATAFTDGTPLAIKLDPHAVPDLPEPRPAREVWVSSPRVLGVHLRFGAVARGGLRWSDRREDLRTEILGLVKAQTVKNTVIVPTGAKGGFVLLRPPADRDAWLAEGRACYQLFIGALLSLTDDLVDGEVVPAEGVVRHDAVDTYLVVAADKGTATFSDLANSVAVERGFWLGDAFASGGSVGYDHKAMGITARGAWESVTRHFRELGIDTQSQEITVVGVGDMSGDVFGNGMLLSEHLRLVAAFDHRHVFVDPTPDAATGFAERQRLFALPRSSWADYDPGLISAGGGVWPRTAKSVPVSEPMRVALGLPEGVEHLTPAELVRAVLLAPVDLLFNGGIGTYVKATTESHLDVGDKANDAVRVNGEQLRVRVVGEGGNLGLTQRGRVEYALAGGRVNTDAIDNSAGVDTSDHEVNIKIALNAVQLSPDERAQLLASMTTEVADQVLTDNYAQNATLAAEVTSARSLLDAHTRFMRSLERSGRLDRAVEALPDGRALSERRRDGQALTSPELSVLLAYAKLEADDAVLHSTLPDDPALGRLLTDYVPAALRERFPDAVDRHPLRREIIATALVNRAVNVAGVTGLFRLGEETGAPLVAVVRAHAVARAVFDVDRLWDAARPLDNRVPAAVQVQLRTEATRLAERATRWLLRQPELSAEPAPSIATLTARFAGPVATVVAGQPEWLLGADAEAYAERAAGLRSAGVPADLAAAVAVAPLLPGALDLAVVAEVTGAPVPLAGRVWEALAARLDLVPLRELITGLPRDRRWPAMARAALRDDLTAEQAALTTEVLRGRSGDDDDPSALVTRWADRWDTGQRRAAAQLAELAAGESHELAELVVAVRTLRGLRRA</sequence>
<feature type="domain" description="NAD-glutamate dehydrogenase ACT2" evidence="5">
    <location>
        <begin position="440"/>
        <end position="533"/>
    </location>
</feature>
<dbReference type="InterPro" id="IPR049062">
    <property type="entry name" value="NAD_Glu_DH_ACT2"/>
</dbReference>
<dbReference type="InterPro" id="IPR049059">
    <property type="entry name" value="NAD_Glu_DH_HM1"/>
</dbReference>
<dbReference type="PANTHER" id="PTHR43403">
    <property type="entry name" value="NAD-SPECIFIC GLUTAMATE DEHYDROGENASE"/>
    <property type="match status" value="1"/>
</dbReference>
<dbReference type="Pfam" id="PF21073">
    <property type="entry name" value="GDH_HM1"/>
    <property type="match status" value="1"/>
</dbReference>
<proteinExistence type="predicted"/>
<accession>A0A1G7XCT7</accession>
<feature type="region of interest" description="Disordered" evidence="1">
    <location>
        <begin position="43"/>
        <end position="62"/>
    </location>
</feature>
<dbReference type="InterPro" id="IPR048381">
    <property type="entry name" value="GDH_C"/>
</dbReference>
<dbReference type="SUPFAM" id="SSF53223">
    <property type="entry name" value="Aminoacid dehydrogenase-like, N-terminal domain"/>
    <property type="match status" value="1"/>
</dbReference>
<feature type="domain" description="NAD-glutamate dehydrogenase N-terminal ACT1" evidence="4">
    <location>
        <begin position="70"/>
        <end position="207"/>
    </location>
</feature>
<evidence type="ECO:0000259" key="2">
    <source>
        <dbReference type="Pfam" id="PF05088"/>
    </source>
</evidence>
<evidence type="ECO:0000259" key="3">
    <source>
        <dbReference type="Pfam" id="PF21074"/>
    </source>
</evidence>
<dbReference type="Pfam" id="PF21077">
    <property type="entry name" value="GDH_ACT3"/>
    <property type="match status" value="1"/>
</dbReference>
<dbReference type="InterPro" id="IPR049056">
    <property type="entry name" value="NAD_Glu_DH_HM3"/>
</dbReference>
<evidence type="ECO:0000259" key="5">
    <source>
        <dbReference type="Pfam" id="PF21076"/>
    </source>
</evidence>
<dbReference type="Pfam" id="PF21075">
    <property type="entry name" value="GDH_ACT1"/>
    <property type="match status" value="1"/>
</dbReference>
<dbReference type="InterPro" id="IPR049064">
    <property type="entry name" value="NAD_Glu_DH_ACT3"/>
</dbReference>
<dbReference type="InterPro" id="IPR024727">
    <property type="entry name" value="NAD_Glu_DH_N_ACT1"/>
</dbReference>
<dbReference type="OrthoDB" id="9758052at2"/>
<dbReference type="InterPro" id="IPR007780">
    <property type="entry name" value="NAD_Glu_DH_bac"/>
</dbReference>
<protein>
    <submittedName>
        <fullName evidence="7">Glutamate dehydrogenase</fullName>
    </submittedName>
</protein>
<dbReference type="Pfam" id="PF21078">
    <property type="entry name" value="GDH_HM3"/>
    <property type="match status" value="1"/>
</dbReference>
<dbReference type="GO" id="GO:0004069">
    <property type="term" value="F:L-aspartate:2-oxoglutarate aminotransferase activity"/>
    <property type="evidence" value="ECO:0007669"/>
    <property type="project" value="InterPro"/>
</dbReference>
<keyword evidence="8" id="KW-1185">Reference proteome</keyword>
<dbReference type="EMBL" id="FNCF01000006">
    <property type="protein sequence ID" value="SDG81877.1"/>
    <property type="molecule type" value="Genomic_DNA"/>
</dbReference>
<organism evidence="7 8">
    <name type="scientific">Klenkia brasiliensis</name>
    <dbReference type="NCBI Taxonomy" id="333142"/>
    <lineage>
        <taxon>Bacteria</taxon>
        <taxon>Bacillati</taxon>
        <taxon>Actinomycetota</taxon>
        <taxon>Actinomycetes</taxon>
        <taxon>Geodermatophilales</taxon>
        <taxon>Geodermatophilaceae</taxon>
        <taxon>Klenkia</taxon>
    </lineage>
</organism>
<dbReference type="RefSeq" id="WP_091066447.1">
    <property type="nucleotide sequence ID" value="NZ_FNCF01000006.1"/>
</dbReference>
<evidence type="ECO:0000313" key="7">
    <source>
        <dbReference type="EMBL" id="SDG81877.1"/>
    </source>
</evidence>
<dbReference type="Pfam" id="PF21076">
    <property type="entry name" value="GDH_ACT2"/>
    <property type="match status" value="1"/>
</dbReference>
<dbReference type="GO" id="GO:0006538">
    <property type="term" value="P:L-glutamate catabolic process"/>
    <property type="evidence" value="ECO:0007669"/>
    <property type="project" value="InterPro"/>
</dbReference>
<evidence type="ECO:0000259" key="4">
    <source>
        <dbReference type="Pfam" id="PF21075"/>
    </source>
</evidence>
<reference evidence="8" key="1">
    <citation type="submission" date="2016-10" db="EMBL/GenBank/DDBJ databases">
        <authorList>
            <person name="Varghese N."/>
            <person name="Submissions S."/>
        </authorList>
    </citation>
    <scope>NUCLEOTIDE SEQUENCE [LARGE SCALE GENOMIC DNA]</scope>
    <source>
        <strain evidence="8">DSM 44526</strain>
    </source>
</reference>
<feature type="domain" description="NAD-glutamate dehydrogenase ACT3" evidence="6">
    <location>
        <begin position="587"/>
        <end position="658"/>
    </location>
</feature>
<dbReference type="Pfam" id="PF21079">
    <property type="entry name" value="GDH_HM2"/>
    <property type="match status" value="1"/>
</dbReference>
<dbReference type="Pfam" id="PF05088">
    <property type="entry name" value="Bac_GDH_CD"/>
    <property type="match status" value="1"/>
</dbReference>
<dbReference type="PANTHER" id="PTHR43403:SF1">
    <property type="entry name" value="NAD-SPECIFIC GLUTAMATE DEHYDROGENASE"/>
    <property type="match status" value="1"/>
</dbReference>
<dbReference type="InterPro" id="IPR028971">
    <property type="entry name" value="NAD-GDH_cat"/>
</dbReference>
<feature type="domain" description="NAD-glutamate dehydrogenase catalytic" evidence="2">
    <location>
        <begin position="763"/>
        <end position="1251"/>
    </location>
</feature>
<dbReference type="SUPFAM" id="SSF51735">
    <property type="entry name" value="NAD(P)-binding Rossmann-fold domains"/>
    <property type="match status" value="1"/>
</dbReference>
<name>A0A1G7XCT7_9ACTN</name>
<dbReference type="InterPro" id="IPR046346">
    <property type="entry name" value="Aminoacid_DH-like_N_sf"/>
</dbReference>
<evidence type="ECO:0000259" key="6">
    <source>
        <dbReference type="Pfam" id="PF21077"/>
    </source>
</evidence>
<evidence type="ECO:0000313" key="8">
    <source>
        <dbReference type="Proteomes" id="UP000198863"/>
    </source>
</evidence>
<dbReference type="Pfam" id="PF21074">
    <property type="entry name" value="GDH_C"/>
    <property type="match status" value="1"/>
</dbReference>